<evidence type="ECO:0000256" key="1">
    <source>
        <dbReference type="SAM" id="MobiDB-lite"/>
    </source>
</evidence>
<evidence type="ECO:0008006" key="5">
    <source>
        <dbReference type="Google" id="ProtNLM"/>
    </source>
</evidence>
<keyword evidence="2" id="KW-0812">Transmembrane</keyword>
<feature type="region of interest" description="Disordered" evidence="1">
    <location>
        <begin position="172"/>
        <end position="192"/>
    </location>
</feature>
<feature type="transmembrane region" description="Helical" evidence="2">
    <location>
        <begin position="60"/>
        <end position="85"/>
    </location>
</feature>
<dbReference type="RefSeq" id="WP_103703363.1">
    <property type="nucleotide sequence ID" value="NZ_PQGA01000002.1"/>
</dbReference>
<evidence type="ECO:0000313" key="3">
    <source>
        <dbReference type="EMBL" id="POR54830.1"/>
    </source>
</evidence>
<keyword evidence="2" id="KW-1133">Transmembrane helix</keyword>
<protein>
    <recommendedName>
        <fullName evidence="5">Glycine zipper domain-containing protein</fullName>
    </recommendedName>
</protein>
<dbReference type="Proteomes" id="UP000237381">
    <property type="component" value="Unassembled WGS sequence"/>
</dbReference>
<evidence type="ECO:0000256" key="2">
    <source>
        <dbReference type="SAM" id="Phobius"/>
    </source>
</evidence>
<organism evidence="3 4">
    <name type="scientific">Paraburkholderia eburnea</name>
    <dbReference type="NCBI Taxonomy" id="1189126"/>
    <lineage>
        <taxon>Bacteria</taxon>
        <taxon>Pseudomonadati</taxon>
        <taxon>Pseudomonadota</taxon>
        <taxon>Betaproteobacteria</taxon>
        <taxon>Burkholderiales</taxon>
        <taxon>Burkholderiaceae</taxon>
        <taxon>Paraburkholderia</taxon>
    </lineage>
</organism>
<keyword evidence="2" id="KW-0472">Membrane</keyword>
<dbReference type="EMBL" id="PQGA01000002">
    <property type="protein sequence ID" value="POR54830.1"/>
    <property type="molecule type" value="Genomic_DNA"/>
</dbReference>
<sequence length="192" mass="19995">MSLIVASRFTTFNDAEAAMDQLHTNGFVDEDVSLFYVNPGGQHARFPVGGDRFTDPQSRWASLGAGAGAAAGALVGVMLAIVLSLLFLRSLLVLAVAAGVGAYVGTLAGALWQTRGGGRGRRPDIGHDADGTPAARESGVLVAVHVSAATQQQAAHVLGAAGGQEIERANGRWQDGHWSDFDPTHTVEPLQR</sequence>
<keyword evidence="4" id="KW-1185">Reference proteome</keyword>
<proteinExistence type="predicted"/>
<comment type="caution">
    <text evidence="3">The sequence shown here is derived from an EMBL/GenBank/DDBJ whole genome shotgun (WGS) entry which is preliminary data.</text>
</comment>
<reference evidence="3 4" key="1">
    <citation type="submission" date="2018-01" db="EMBL/GenBank/DDBJ databases">
        <title>Genomic Encyclopedia of Type Strains, Phase III (KMG-III): the genomes of soil and plant-associated and newly described type strains.</title>
        <authorList>
            <person name="Whitman W."/>
        </authorList>
    </citation>
    <scope>NUCLEOTIDE SEQUENCE [LARGE SCALE GENOMIC DNA]</scope>
    <source>
        <strain evidence="3 4">JCM 18070</strain>
    </source>
</reference>
<gene>
    <name evidence="3" type="ORF">B0G62_102440</name>
</gene>
<name>A0A2S4MJB0_9BURK</name>
<dbReference type="AlphaFoldDB" id="A0A2S4MJB0"/>
<dbReference type="OrthoDB" id="6369218at2"/>
<accession>A0A2S4MJB0</accession>
<feature type="transmembrane region" description="Helical" evidence="2">
    <location>
        <begin position="91"/>
        <end position="112"/>
    </location>
</feature>
<evidence type="ECO:0000313" key="4">
    <source>
        <dbReference type="Proteomes" id="UP000237381"/>
    </source>
</evidence>